<gene>
    <name evidence="1" type="ORF">SB4_16665</name>
</gene>
<evidence type="ECO:0000313" key="1">
    <source>
        <dbReference type="EMBL" id="KTT95865.1"/>
    </source>
</evidence>
<dbReference type="PATRIC" id="fig|33051.4.peg.809"/>
<protein>
    <recommendedName>
        <fullName evidence="3">DUF4157 domain-containing protein</fullName>
    </recommendedName>
</protein>
<reference evidence="1 2" key="1">
    <citation type="journal article" date="2016" name="Front. Microbiol.">
        <title>Genomic Resource of Rice Seed Associated Bacteria.</title>
        <authorList>
            <person name="Midha S."/>
            <person name="Bansal K."/>
            <person name="Sharma S."/>
            <person name="Kumar N."/>
            <person name="Patil P.P."/>
            <person name="Chaudhry V."/>
            <person name="Patil P.B."/>
        </authorList>
    </citation>
    <scope>NUCLEOTIDE SEQUENCE [LARGE SCALE GENOMIC DNA]</scope>
    <source>
        <strain evidence="1 2">SB4</strain>
    </source>
</reference>
<proteinExistence type="predicted"/>
<comment type="caution">
    <text evidence="1">The sequence shown here is derived from an EMBL/GenBank/DDBJ whole genome shotgun (WGS) entry which is preliminary data.</text>
</comment>
<dbReference type="Proteomes" id="UP000074072">
    <property type="component" value="Unassembled WGS sequence"/>
</dbReference>
<evidence type="ECO:0008006" key="3">
    <source>
        <dbReference type="Google" id="ProtNLM"/>
    </source>
</evidence>
<organism evidence="1 2">
    <name type="scientific">Sphingomonas sanguinis</name>
    <dbReference type="NCBI Taxonomy" id="33051"/>
    <lineage>
        <taxon>Bacteria</taxon>
        <taxon>Pseudomonadati</taxon>
        <taxon>Pseudomonadota</taxon>
        <taxon>Alphaproteobacteria</taxon>
        <taxon>Sphingomonadales</taxon>
        <taxon>Sphingomonadaceae</taxon>
        <taxon>Sphingomonas</taxon>
    </lineage>
</organism>
<dbReference type="EMBL" id="LDTE01000124">
    <property type="protein sequence ID" value="KTT95865.1"/>
    <property type="molecule type" value="Genomic_DNA"/>
</dbReference>
<sequence>MEEGQFMFSPDRQRAIRRLLNDLEWQLFERALTATSRALRRVADDKIAATYRTIDAYIAMLGKLLHEEANAIADKDRGPYARPLTASEQRIVVEAYGHDPDPRRIRIVRGPGLSLVAAGAFLNGNPAITVGNTIYAKSSLKYLNHAEWTKSELGIELLVHEYSHVVQYHRLGFANFGKRYARELRAANYDPDKLYDYNHRKTNFGSETLEGQAEMAGNLARARRHSDPKSLAEQAILKRRMTGSGVYGL</sequence>
<evidence type="ECO:0000313" key="2">
    <source>
        <dbReference type="Proteomes" id="UP000074072"/>
    </source>
</evidence>
<name>A0A147IL19_9SPHN</name>
<accession>A0A147IL19</accession>
<dbReference type="AlphaFoldDB" id="A0A147IL19"/>